<dbReference type="EMBL" id="MUHY01000001">
    <property type="protein sequence ID" value="PSB92402.1"/>
    <property type="molecule type" value="Genomic_DNA"/>
</dbReference>
<evidence type="ECO:0000256" key="7">
    <source>
        <dbReference type="ARBA" id="ARBA00023306"/>
    </source>
</evidence>
<evidence type="ECO:0000256" key="8">
    <source>
        <dbReference type="HAMAP-Rule" id="MF_00910"/>
    </source>
</evidence>
<dbReference type="Pfam" id="PF04999">
    <property type="entry name" value="FtsL"/>
    <property type="match status" value="1"/>
</dbReference>
<evidence type="ECO:0000313" key="11">
    <source>
        <dbReference type="Proteomes" id="UP000242660"/>
    </source>
</evidence>
<dbReference type="Proteomes" id="UP000242660">
    <property type="component" value="Unassembled WGS sequence"/>
</dbReference>
<name>A0ABX5FI07_9BURK</name>
<reference evidence="10 11" key="1">
    <citation type="journal article" date="2017" name="Front. Microbiol.">
        <title>Genome of Ca. Pandoraea novymonadis, an Endosymbiotic Bacterium of the Trypanosomatid Novymonas esmeraldas.</title>
        <authorList>
            <person name="Kostygov A.Y."/>
            <person name="Butenko A."/>
            <person name="Nenarokova A."/>
            <person name="Tashyreva D."/>
            <person name="Flegontov P."/>
            <person name="Lukes J."/>
            <person name="Yurchenko V."/>
        </authorList>
    </citation>
    <scope>NUCLEOTIDE SEQUENCE [LARGE SCALE GENOMIC DNA]</scope>
    <source>
        <strain evidence="10 11">E262</strain>
    </source>
</reference>
<dbReference type="NCBIfam" id="TIGR02209">
    <property type="entry name" value="ftsL_broad"/>
    <property type="match status" value="1"/>
</dbReference>
<dbReference type="HAMAP" id="MF_00910">
    <property type="entry name" value="FtsL"/>
    <property type="match status" value="1"/>
</dbReference>
<dbReference type="GO" id="GO:0051301">
    <property type="term" value="P:cell division"/>
    <property type="evidence" value="ECO:0007669"/>
    <property type="project" value="UniProtKB-KW"/>
</dbReference>
<evidence type="ECO:0000256" key="6">
    <source>
        <dbReference type="ARBA" id="ARBA00023136"/>
    </source>
</evidence>
<evidence type="ECO:0000256" key="5">
    <source>
        <dbReference type="ARBA" id="ARBA00022989"/>
    </source>
</evidence>
<comment type="subunit">
    <text evidence="8">Part of a complex composed of FtsB, FtsL and FtsQ.</text>
</comment>
<protein>
    <recommendedName>
        <fullName evidence="8 9">Cell division protein FtsL</fullName>
    </recommendedName>
</protein>
<keyword evidence="11" id="KW-1185">Reference proteome</keyword>
<gene>
    <name evidence="8 10" type="primary">ftsL</name>
    <name evidence="10" type="ORF">BZL35_00644</name>
</gene>
<keyword evidence="8" id="KW-0997">Cell inner membrane</keyword>
<keyword evidence="2 8" id="KW-1003">Cell membrane</keyword>
<evidence type="ECO:0000256" key="2">
    <source>
        <dbReference type="ARBA" id="ARBA00022475"/>
    </source>
</evidence>
<comment type="function">
    <text evidence="8">Essential cell division protein. May link together the upstream cell division proteins, which are predominantly cytoplasmic, with the downstream cell division proteins, which are predominantly periplasmic.</text>
</comment>
<keyword evidence="6 8" id="KW-0472">Membrane</keyword>
<comment type="caution">
    <text evidence="10">The sequence shown here is derived from an EMBL/GenBank/DDBJ whole genome shotgun (WGS) entry which is preliminary data.</text>
</comment>
<dbReference type="PROSITE" id="PS51257">
    <property type="entry name" value="PROKAR_LIPOPROTEIN"/>
    <property type="match status" value="1"/>
</dbReference>
<evidence type="ECO:0000313" key="10">
    <source>
        <dbReference type="EMBL" id="PSB92402.1"/>
    </source>
</evidence>
<evidence type="ECO:0000256" key="9">
    <source>
        <dbReference type="NCBIfam" id="TIGR02209"/>
    </source>
</evidence>
<sequence length="113" mass="12679">MSRLNILLLFLLIGCALSQIKAQYCARGTFVELNRELELQCQLLQEWERLQYEQSVQSKSVRIESVARNDLTMRSVLPGCTQYLSMPQRAAINIAVPIPSASVLPVSLRGGSR</sequence>
<proteinExistence type="inferred from homology"/>
<dbReference type="InterPro" id="IPR011922">
    <property type="entry name" value="Cell_div_FtsL"/>
</dbReference>
<evidence type="ECO:0000256" key="1">
    <source>
        <dbReference type="ARBA" id="ARBA00004401"/>
    </source>
</evidence>
<dbReference type="RefSeq" id="WP_106182720.1">
    <property type="nucleotide sequence ID" value="NZ_MUHY01000001.1"/>
</dbReference>
<keyword evidence="3 8" id="KW-0132">Cell division</keyword>
<keyword evidence="5 8" id="KW-1133">Transmembrane helix</keyword>
<organism evidence="10 11">
    <name type="scientific">Candidatus Pandoraea novymonadis</name>
    <dbReference type="NCBI Taxonomy" id="1808959"/>
    <lineage>
        <taxon>Bacteria</taxon>
        <taxon>Pseudomonadati</taxon>
        <taxon>Pseudomonadota</taxon>
        <taxon>Betaproteobacteria</taxon>
        <taxon>Burkholderiales</taxon>
        <taxon>Burkholderiaceae</taxon>
        <taxon>Pandoraea</taxon>
    </lineage>
</organism>
<keyword evidence="7 8" id="KW-0131">Cell cycle</keyword>
<comment type="subcellular location">
    <subcellularLocation>
        <location evidence="8">Cell inner membrane</location>
        <topology evidence="8">Single-pass type II membrane protein</topology>
    </subcellularLocation>
    <subcellularLocation>
        <location evidence="1">Cell membrane</location>
        <topology evidence="1">Single-pass type II membrane protein</topology>
    </subcellularLocation>
    <text evidence="8">Localizes to the division septum where it forms a ring structure.</text>
</comment>
<evidence type="ECO:0000256" key="4">
    <source>
        <dbReference type="ARBA" id="ARBA00022692"/>
    </source>
</evidence>
<accession>A0ABX5FI07</accession>
<keyword evidence="4 8" id="KW-0812">Transmembrane</keyword>
<comment type="similarity">
    <text evidence="8">Belongs to the FtsL family.</text>
</comment>
<evidence type="ECO:0000256" key="3">
    <source>
        <dbReference type="ARBA" id="ARBA00022618"/>
    </source>
</evidence>